<comment type="caution">
    <text evidence="2">The sequence shown here is derived from an EMBL/GenBank/DDBJ whole genome shotgun (WGS) entry which is preliminary data.</text>
</comment>
<dbReference type="InterPro" id="IPR025668">
    <property type="entry name" value="Tnp_DDE_dom"/>
</dbReference>
<gene>
    <name evidence="2" type="ORF">S01H4_28909</name>
</gene>
<dbReference type="AlphaFoldDB" id="X1A0Q1"/>
<protein>
    <recommendedName>
        <fullName evidence="1">Transposase DDE domain-containing protein</fullName>
    </recommendedName>
</protein>
<name>X1A0Q1_9ZZZZ</name>
<feature type="domain" description="Transposase DDE" evidence="1">
    <location>
        <begin position="32"/>
        <end position="132"/>
    </location>
</feature>
<accession>X1A0Q1</accession>
<dbReference type="EMBL" id="BART01014531">
    <property type="protein sequence ID" value="GAG75359.1"/>
    <property type="molecule type" value="Genomic_DNA"/>
</dbReference>
<evidence type="ECO:0000259" key="1">
    <source>
        <dbReference type="Pfam" id="PF13612"/>
    </source>
</evidence>
<dbReference type="Pfam" id="PF13612">
    <property type="entry name" value="DDE_Tnp_1_3"/>
    <property type="match status" value="1"/>
</dbReference>
<evidence type="ECO:0000313" key="2">
    <source>
        <dbReference type="EMBL" id="GAG75359.1"/>
    </source>
</evidence>
<feature type="non-terminal residue" evidence="2">
    <location>
        <position position="142"/>
    </location>
</feature>
<reference evidence="2" key="1">
    <citation type="journal article" date="2014" name="Front. Microbiol.">
        <title>High frequency of phylogenetically diverse reductive dehalogenase-homologous genes in deep subseafloor sedimentary metagenomes.</title>
        <authorList>
            <person name="Kawai M."/>
            <person name="Futagami T."/>
            <person name="Toyoda A."/>
            <person name="Takaki Y."/>
            <person name="Nishi S."/>
            <person name="Hori S."/>
            <person name="Arai W."/>
            <person name="Tsubouchi T."/>
            <person name="Morono Y."/>
            <person name="Uchiyama I."/>
            <person name="Ito T."/>
            <person name="Fujiyama A."/>
            <person name="Inagaki F."/>
            <person name="Takami H."/>
        </authorList>
    </citation>
    <scope>NUCLEOTIDE SEQUENCE</scope>
    <source>
        <strain evidence="2">Expedition CK06-06</strain>
    </source>
</reference>
<feature type="non-terminal residue" evidence="2">
    <location>
        <position position="1"/>
    </location>
</feature>
<sequence length="142" mass="16372">FNRRLHQIRELVVDLFFQLSALIKELNISSEYIIDSFPIHTCDNIRIANSKLIQGEIYRGKKVSMRRYFYGYNVHILTTADGIPVEYTFLPGRSHDSNALKQMPLLVDAGSIIYADNAYTNYAIGEMQNEGLIKIEKKQIEI</sequence>
<organism evidence="2">
    <name type="scientific">marine sediment metagenome</name>
    <dbReference type="NCBI Taxonomy" id="412755"/>
    <lineage>
        <taxon>unclassified sequences</taxon>
        <taxon>metagenomes</taxon>
        <taxon>ecological metagenomes</taxon>
    </lineage>
</organism>
<proteinExistence type="predicted"/>